<keyword evidence="3" id="KW-1185">Reference proteome</keyword>
<sequence length="184" mass="20341">MVLVVVAGVVGYLVFGYKSTVTEVNTTAKNAEIPLLERYSTANQFLPEKLLAVMQKCNGKADEYNKQITVPVYKCSVAYDEKQILSGAQIRWVPGADAETARNELESGKATRATDAPKISRKTIRKASGSQPEVGMSSAKGSMGFVYFYYPRDEFTVYLQFSSKMPSEDEVYSYVNSLGIEAKK</sequence>
<dbReference type="EMBL" id="ACSH02000005">
    <property type="protein sequence ID" value="EFM49217.1"/>
    <property type="molecule type" value="Genomic_DNA"/>
</dbReference>
<evidence type="ECO:0000313" key="2">
    <source>
        <dbReference type="EMBL" id="EFM49217.1"/>
    </source>
</evidence>
<organism evidence="2 3">
    <name type="scientific">Corynebacterium matruchotii ATCC 14266</name>
    <dbReference type="NCBI Taxonomy" id="553207"/>
    <lineage>
        <taxon>Bacteria</taxon>
        <taxon>Bacillati</taxon>
        <taxon>Actinomycetota</taxon>
        <taxon>Actinomycetes</taxon>
        <taxon>Mycobacteriales</taxon>
        <taxon>Corynebacteriaceae</taxon>
        <taxon>Corynebacterium</taxon>
    </lineage>
</organism>
<accession>E0DFM1</accession>
<feature type="region of interest" description="Disordered" evidence="1">
    <location>
        <begin position="103"/>
        <end position="135"/>
    </location>
</feature>
<evidence type="ECO:0000256" key="1">
    <source>
        <dbReference type="SAM" id="MobiDB-lite"/>
    </source>
</evidence>
<reference evidence="2" key="1">
    <citation type="submission" date="2010-08" db="EMBL/GenBank/DDBJ databases">
        <authorList>
            <person name="Harkins D.M."/>
            <person name="Madupu R."/>
            <person name="Durkin A.S."/>
            <person name="Torralba M."/>
            <person name="Methe B."/>
            <person name="Sutton G.G."/>
            <person name="Nelson K.E."/>
        </authorList>
    </citation>
    <scope>NUCLEOTIDE SEQUENCE [LARGE SCALE GENOMIC DNA]</scope>
    <source>
        <strain evidence="2">ATCC 14266</strain>
    </source>
</reference>
<gene>
    <name evidence="2" type="ORF">HMPREF0299_6665</name>
</gene>
<name>E0DFM1_9CORY</name>
<dbReference type="Proteomes" id="UP000004218">
    <property type="component" value="Unassembled WGS sequence"/>
</dbReference>
<dbReference type="AlphaFoldDB" id="E0DFM1"/>
<comment type="caution">
    <text evidence="2">The sequence shown here is derived from an EMBL/GenBank/DDBJ whole genome shotgun (WGS) entry which is preliminary data.</text>
</comment>
<evidence type="ECO:0000313" key="3">
    <source>
        <dbReference type="Proteomes" id="UP000004218"/>
    </source>
</evidence>
<proteinExistence type="predicted"/>
<protein>
    <submittedName>
        <fullName evidence="2">Uncharacterized protein</fullName>
    </submittedName>
</protein>